<dbReference type="PANTHER" id="PTHR44942:SF4">
    <property type="entry name" value="METHYLTRANSFERASE TYPE 11 DOMAIN-CONTAINING PROTEIN"/>
    <property type="match status" value="1"/>
</dbReference>
<reference evidence="5 6" key="1">
    <citation type="submission" date="2020-07" db="EMBL/GenBank/DDBJ databases">
        <title>Sequencing the genomes of 1000 actinobacteria strains.</title>
        <authorList>
            <person name="Klenk H.-P."/>
        </authorList>
    </citation>
    <scope>NUCLEOTIDE SEQUENCE [LARGE SCALE GENOMIC DNA]</scope>
    <source>
        <strain evidence="5 6">DSM 22083</strain>
    </source>
</reference>
<gene>
    <name evidence="5" type="ORF">BKA15_001959</name>
</gene>
<evidence type="ECO:0000256" key="1">
    <source>
        <dbReference type="ARBA" id="ARBA00022603"/>
    </source>
</evidence>
<evidence type="ECO:0000256" key="2">
    <source>
        <dbReference type="ARBA" id="ARBA00022679"/>
    </source>
</evidence>
<dbReference type="InterPro" id="IPR029063">
    <property type="entry name" value="SAM-dependent_MTases_sf"/>
</dbReference>
<dbReference type="EMBL" id="JACCBU010000001">
    <property type="protein sequence ID" value="NYE70630.1"/>
    <property type="molecule type" value="Genomic_DNA"/>
</dbReference>
<evidence type="ECO:0000259" key="4">
    <source>
        <dbReference type="SMART" id="SM00650"/>
    </source>
</evidence>
<dbReference type="InterPro" id="IPR020598">
    <property type="entry name" value="rRNA_Ade_methylase_Trfase_N"/>
</dbReference>
<dbReference type="Proteomes" id="UP000569914">
    <property type="component" value="Unassembled WGS sequence"/>
</dbReference>
<keyword evidence="3" id="KW-0949">S-adenosyl-L-methionine</keyword>
<dbReference type="Gene3D" id="3.40.50.150">
    <property type="entry name" value="Vaccinia Virus protein VP39"/>
    <property type="match status" value="1"/>
</dbReference>
<dbReference type="InterPro" id="IPR041698">
    <property type="entry name" value="Methyltransf_25"/>
</dbReference>
<keyword evidence="1 5" id="KW-0489">Methyltransferase</keyword>
<dbReference type="SMART" id="SM00650">
    <property type="entry name" value="rADc"/>
    <property type="match status" value="1"/>
</dbReference>
<protein>
    <submittedName>
        <fullName evidence="5">SAM-dependent methyltransferase</fullName>
    </submittedName>
</protein>
<comment type="caution">
    <text evidence="5">The sequence shown here is derived from an EMBL/GenBank/DDBJ whole genome shotgun (WGS) entry which is preliminary data.</text>
</comment>
<dbReference type="CDD" id="cd02440">
    <property type="entry name" value="AdoMet_MTases"/>
    <property type="match status" value="1"/>
</dbReference>
<feature type="domain" description="Ribosomal RNA adenine methylase transferase N-terminal" evidence="4">
    <location>
        <begin position="32"/>
        <end position="178"/>
    </location>
</feature>
<dbReference type="AlphaFoldDB" id="A0A7Y9I5X8"/>
<dbReference type="SUPFAM" id="SSF53335">
    <property type="entry name" value="S-adenosyl-L-methionine-dependent methyltransferases"/>
    <property type="match status" value="1"/>
</dbReference>
<name>A0A7Y9I5X8_9ACTN</name>
<evidence type="ECO:0000256" key="3">
    <source>
        <dbReference type="ARBA" id="ARBA00022691"/>
    </source>
</evidence>
<dbReference type="PANTHER" id="PTHR44942">
    <property type="entry name" value="METHYLTRANSF_11 DOMAIN-CONTAINING PROTEIN"/>
    <property type="match status" value="1"/>
</dbReference>
<evidence type="ECO:0000313" key="6">
    <source>
        <dbReference type="Proteomes" id="UP000569914"/>
    </source>
</evidence>
<organism evidence="5 6">
    <name type="scientific">Microlunatus parietis</name>
    <dbReference type="NCBI Taxonomy" id="682979"/>
    <lineage>
        <taxon>Bacteria</taxon>
        <taxon>Bacillati</taxon>
        <taxon>Actinomycetota</taxon>
        <taxon>Actinomycetes</taxon>
        <taxon>Propionibacteriales</taxon>
        <taxon>Propionibacteriaceae</taxon>
        <taxon>Microlunatus</taxon>
    </lineage>
</organism>
<keyword evidence="2 5" id="KW-0808">Transferase</keyword>
<evidence type="ECO:0000313" key="5">
    <source>
        <dbReference type="EMBL" id="NYE70630.1"/>
    </source>
</evidence>
<sequence length="262" mass="29039">MRSDDERERLRQTFGAAAERYDRTRPSYPGVMLDRLAELGGLAPGDRVLEIGCGTGQLTRSLVARGYRVTAVELSEDLAAVARRNVPEAEVITGDFEQWPLPDEPFAAVAAATSFHWIDPAVQFTKTAAALRPGGALAIIGTAHVDGGSSEFFVEVQKCYERWDPEHTRPDLRLAKAESIKDDFDVTPGGFFERVGTAREVVEVPYDTESYLDLLQTFSGHLALPPERLDGLLGCIRDLIDDRYDGRVIKANLFRMVVGRKR</sequence>
<dbReference type="InterPro" id="IPR051052">
    <property type="entry name" value="Diverse_substrate_MTase"/>
</dbReference>
<dbReference type="Pfam" id="PF13649">
    <property type="entry name" value="Methyltransf_25"/>
    <property type="match status" value="1"/>
</dbReference>
<keyword evidence="6" id="KW-1185">Reference proteome</keyword>
<accession>A0A7Y9I5X8</accession>
<dbReference type="GO" id="GO:0000179">
    <property type="term" value="F:rRNA (adenine-N6,N6-)-dimethyltransferase activity"/>
    <property type="evidence" value="ECO:0007669"/>
    <property type="project" value="InterPro"/>
</dbReference>
<dbReference type="RefSeq" id="WP_179750231.1">
    <property type="nucleotide sequence ID" value="NZ_JACCBU010000001.1"/>
</dbReference>
<proteinExistence type="predicted"/>